<protein>
    <recommendedName>
        <fullName evidence="3">Triosephosphate isomerase</fullName>
        <ecNumber evidence="3">5.3.1.1</ecNumber>
    </recommendedName>
</protein>
<keyword evidence="3" id="KW-0312">Gluconeogenesis</keyword>
<reference evidence="5" key="1">
    <citation type="submission" date="2023-07" db="EMBL/GenBank/DDBJ databases">
        <title>30 novel species of actinomycetes from the DSMZ collection.</title>
        <authorList>
            <person name="Nouioui I."/>
        </authorList>
    </citation>
    <scope>NUCLEOTIDE SEQUENCE [LARGE SCALE GENOMIC DNA]</scope>
    <source>
        <strain evidence="5">DSM 44918</strain>
    </source>
</reference>
<evidence type="ECO:0000256" key="1">
    <source>
        <dbReference type="ARBA" id="ARBA00007422"/>
    </source>
</evidence>
<dbReference type="Proteomes" id="UP001183420">
    <property type="component" value="Unassembled WGS sequence"/>
</dbReference>
<evidence type="ECO:0000313" key="5">
    <source>
        <dbReference type="Proteomes" id="UP001183420"/>
    </source>
</evidence>
<keyword evidence="2 3" id="KW-0413">Isomerase</keyword>
<dbReference type="SUPFAM" id="SSF51351">
    <property type="entry name" value="Triosephosphate isomerase (TIM)"/>
    <property type="match status" value="1"/>
</dbReference>
<accession>A0ABU2LI59</accession>
<gene>
    <name evidence="4" type="ORF">RNC47_02825</name>
</gene>
<comment type="catalytic activity">
    <reaction evidence="3">
        <text>D-glyceraldehyde 3-phosphate = dihydroxyacetone phosphate</text>
        <dbReference type="Rhea" id="RHEA:18585"/>
        <dbReference type="ChEBI" id="CHEBI:57642"/>
        <dbReference type="ChEBI" id="CHEBI:59776"/>
        <dbReference type="EC" id="5.3.1.1"/>
    </reaction>
</comment>
<sequence>MRWIGTSFKMTKTIAESAAYAARLREAVGPEAPAGVRPFVIPPATAIDTVARTLGAGSPVLVGAQNAHWADGGPWTGEISMPQAADAGAALVELGHSERRTHFAETDATVRRKVRAALRHGLIPLVCVGEDAPTFAAGGSADHVVAQALAALGGSADTGTVLLAYEPVWAIGDAGRPATPAEIAAPVAALRDAVGDRVAGVLYGGSVAPENAADLLGVPGVDGLFVGRAAWRVEGFLRLLDIAAGR</sequence>
<dbReference type="EC" id="5.3.1.1" evidence="3"/>
<comment type="subcellular location">
    <subcellularLocation>
        <location evidence="3">Cytoplasm</location>
    </subcellularLocation>
</comment>
<keyword evidence="3" id="KW-0963">Cytoplasm</keyword>
<evidence type="ECO:0000256" key="2">
    <source>
        <dbReference type="ARBA" id="ARBA00023235"/>
    </source>
</evidence>
<comment type="similarity">
    <text evidence="1 3">Belongs to the triosephosphate isomerase family.</text>
</comment>
<name>A0ABU2LI59_9ACTN</name>
<dbReference type="PANTHER" id="PTHR21139">
    <property type="entry name" value="TRIOSEPHOSPHATE ISOMERASE"/>
    <property type="match status" value="1"/>
</dbReference>
<evidence type="ECO:0000256" key="3">
    <source>
        <dbReference type="RuleBase" id="RU363013"/>
    </source>
</evidence>
<proteinExistence type="inferred from homology"/>
<comment type="pathway">
    <text evidence="3">Carbohydrate biosynthesis; gluconeogenesis.</text>
</comment>
<dbReference type="CDD" id="cd00311">
    <property type="entry name" value="TIM"/>
    <property type="match status" value="1"/>
</dbReference>
<comment type="pathway">
    <text evidence="3">Carbohydrate degradation; glycolysis; D-glyceraldehyde 3-phosphate from glycerone phosphate: step 1/1.</text>
</comment>
<dbReference type="PANTHER" id="PTHR21139:SF42">
    <property type="entry name" value="TRIOSEPHOSPHATE ISOMERASE"/>
    <property type="match status" value="1"/>
</dbReference>
<dbReference type="PROSITE" id="PS51440">
    <property type="entry name" value="TIM_2"/>
    <property type="match status" value="1"/>
</dbReference>
<organism evidence="4 5">
    <name type="scientific">Streptomyces millisiae</name>
    <dbReference type="NCBI Taxonomy" id="3075542"/>
    <lineage>
        <taxon>Bacteria</taxon>
        <taxon>Bacillati</taxon>
        <taxon>Actinomycetota</taxon>
        <taxon>Actinomycetes</taxon>
        <taxon>Kitasatosporales</taxon>
        <taxon>Streptomycetaceae</taxon>
        <taxon>Streptomyces</taxon>
    </lineage>
</organism>
<dbReference type="GO" id="GO:0004807">
    <property type="term" value="F:triose-phosphate isomerase activity"/>
    <property type="evidence" value="ECO:0007669"/>
    <property type="project" value="UniProtKB-EC"/>
</dbReference>
<dbReference type="InterPro" id="IPR013785">
    <property type="entry name" value="Aldolase_TIM"/>
</dbReference>
<dbReference type="NCBIfam" id="NF000722">
    <property type="entry name" value="PRK00042.2-1"/>
    <property type="match status" value="1"/>
</dbReference>
<keyword evidence="5" id="KW-1185">Reference proteome</keyword>
<dbReference type="InterPro" id="IPR000652">
    <property type="entry name" value="Triosephosphate_isomerase"/>
</dbReference>
<dbReference type="Pfam" id="PF00121">
    <property type="entry name" value="TIM"/>
    <property type="match status" value="1"/>
</dbReference>
<comment type="caution">
    <text evidence="4">The sequence shown here is derived from an EMBL/GenBank/DDBJ whole genome shotgun (WGS) entry which is preliminary data.</text>
</comment>
<dbReference type="Gene3D" id="3.20.20.70">
    <property type="entry name" value="Aldolase class I"/>
    <property type="match status" value="1"/>
</dbReference>
<dbReference type="InterPro" id="IPR035990">
    <property type="entry name" value="TIM_sf"/>
</dbReference>
<keyword evidence="3" id="KW-0324">Glycolysis</keyword>
<dbReference type="EMBL" id="JAVREM010000002">
    <property type="protein sequence ID" value="MDT0317271.1"/>
    <property type="molecule type" value="Genomic_DNA"/>
</dbReference>
<evidence type="ECO:0000313" key="4">
    <source>
        <dbReference type="EMBL" id="MDT0317271.1"/>
    </source>
</evidence>
<comment type="subunit">
    <text evidence="3">Homodimer.</text>
</comment>